<dbReference type="AlphaFoldDB" id="A0A1W1I686"/>
<protein>
    <submittedName>
        <fullName evidence="1">Uncharacterized protein</fullName>
    </submittedName>
</protein>
<proteinExistence type="predicted"/>
<name>A0A1W1I686_9BACT</name>
<sequence>MCGDVPSSFHAVIAMSVPNLCLTEPKQLCHRSDTEVCNLTRKFPFGRK</sequence>
<accession>A0A1W1I686</accession>
<dbReference type="KEGG" id="nja:NSJP_2171"/>
<evidence type="ECO:0000313" key="1">
    <source>
        <dbReference type="EMBL" id="SLM48343.1"/>
    </source>
</evidence>
<organism evidence="1 2">
    <name type="scientific">Nitrospira japonica</name>
    <dbReference type="NCBI Taxonomy" id="1325564"/>
    <lineage>
        <taxon>Bacteria</taxon>
        <taxon>Pseudomonadati</taxon>
        <taxon>Nitrospirota</taxon>
        <taxon>Nitrospiria</taxon>
        <taxon>Nitrospirales</taxon>
        <taxon>Nitrospiraceae</taxon>
        <taxon>Nitrospira</taxon>
    </lineage>
</organism>
<evidence type="ECO:0000313" key="2">
    <source>
        <dbReference type="Proteomes" id="UP000192042"/>
    </source>
</evidence>
<reference evidence="1 2" key="1">
    <citation type="submission" date="2017-03" db="EMBL/GenBank/DDBJ databases">
        <authorList>
            <person name="Afonso C.L."/>
            <person name="Miller P.J."/>
            <person name="Scott M.A."/>
            <person name="Spackman E."/>
            <person name="Goraichik I."/>
            <person name="Dimitrov K.M."/>
            <person name="Suarez D.L."/>
            <person name="Swayne D.E."/>
        </authorList>
    </citation>
    <scope>NUCLEOTIDE SEQUENCE [LARGE SCALE GENOMIC DNA]</scope>
    <source>
        <strain evidence="1">Genome sequencing of Nitrospira japonica strain NJ11</strain>
    </source>
</reference>
<keyword evidence="2" id="KW-1185">Reference proteome</keyword>
<dbReference type="Proteomes" id="UP000192042">
    <property type="component" value="Chromosome I"/>
</dbReference>
<dbReference type="EMBL" id="LT828648">
    <property type="protein sequence ID" value="SLM48343.1"/>
    <property type="molecule type" value="Genomic_DNA"/>
</dbReference>
<gene>
    <name evidence="1" type="ORF">NSJP_2171</name>
</gene>